<evidence type="ECO:0000313" key="2">
    <source>
        <dbReference type="EnsemblMetazoa" id="tetur02g12690.1"/>
    </source>
</evidence>
<accession>T1JXN8</accession>
<name>T1JXN8_TETUR</name>
<reference evidence="3" key="1">
    <citation type="submission" date="2011-08" db="EMBL/GenBank/DDBJ databases">
        <authorList>
            <person name="Rombauts S."/>
        </authorList>
    </citation>
    <scope>NUCLEOTIDE SEQUENCE</scope>
    <source>
        <strain evidence="3">London</strain>
    </source>
</reference>
<dbReference type="Proteomes" id="UP000015104">
    <property type="component" value="Unassembled WGS sequence"/>
</dbReference>
<evidence type="ECO:0000256" key="1">
    <source>
        <dbReference type="SAM" id="MobiDB-lite"/>
    </source>
</evidence>
<feature type="compositionally biased region" description="Basic and acidic residues" evidence="1">
    <location>
        <begin position="20"/>
        <end position="29"/>
    </location>
</feature>
<organism evidence="2 3">
    <name type="scientific">Tetranychus urticae</name>
    <name type="common">Two-spotted spider mite</name>
    <dbReference type="NCBI Taxonomy" id="32264"/>
    <lineage>
        <taxon>Eukaryota</taxon>
        <taxon>Metazoa</taxon>
        <taxon>Ecdysozoa</taxon>
        <taxon>Arthropoda</taxon>
        <taxon>Chelicerata</taxon>
        <taxon>Arachnida</taxon>
        <taxon>Acari</taxon>
        <taxon>Acariformes</taxon>
        <taxon>Trombidiformes</taxon>
        <taxon>Prostigmata</taxon>
        <taxon>Eleutherengona</taxon>
        <taxon>Raphignathae</taxon>
        <taxon>Tetranychoidea</taxon>
        <taxon>Tetranychidae</taxon>
        <taxon>Tetranychus</taxon>
    </lineage>
</organism>
<dbReference type="EnsemblMetazoa" id="tetur02g12690.1">
    <property type="protein sequence ID" value="tetur02g12690.1"/>
    <property type="gene ID" value="tetur02g12690"/>
</dbReference>
<keyword evidence="3" id="KW-1185">Reference proteome</keyword>
<sequence>MPSTVDEKFKQHSTLDWELKDQKRVKAKDEEDEEEGGGGGERMVEGLVGRFWCNIM</sequence>
<evidence type="ECO:0000313" key="3">
    <source>
        <dbReference type="Proteomes" id="UP000015104"/>
    </source>
</evidence>
<dbReference type="AlphaFoldDB" id="T1JXN8"/>
<dbReference type="HOGENOM" id="CLU_3016797_0_0_1"/>
<proteinExistence type="predicted"/>
<feature type="region of interest" description="Disordered" evidence="1">
    <location>
        <begin position="20"/>
        <end position="43"/>
    </location>
</feature>
<reference evidence="2" key="2">
    <citation type="submission" date="2015-06" db="UniProtKB">
        <authorList>
            <consortium name="EnsemblMetazoa"/>
        </authorList>
    </citation>
    <scope>IDENTIFICATION</scope>
</reference>
<dbReference type="EMBL" id="CAEY01000832">
    <property type="status" value="NOT_ANNOTATED_CDS"/>
    <property type="molecule type" value="Genomic_DNA"/>
</dbReference>
<protein>
    <submittedName>
        <fullName evidence="2">Uncharacterized protein</fullName>
    </submittedName>
</protein>